<dbReference type="RefSeq" id="WP_167182208.1">
    <property type="nucleotide sequence ID" value="NZ_JAAONZ010000002.1"/>
</dbReference>
<evidence type="ECO:0000313" key="1">
    <source>
        <dbReference type="EMBL" id="NHO64792.1"/>
    </source>
</evidence>
<keyword evidence="1" id="KW-0251">Elongation factor</keyword>
<organism evidence="1 2">
    <name type="scientific">Pseudomaricurvus hydrocarbonicus</name>
    <dbReference type="NCBI Taxonomy" id="1470433"/>
    <lineage>
        <taxon>Bacteria</taxon>
        <taxon>Pseudomonadati</taxon>
        <taxon>Pseudomonadota</taxon>
        <taxon>Gammaproteobacteria</taxon>
        <taxon>Cellvibrionales</taxon>
        <taxon>Cellvibrionaceae</taxon>
        <taxon>Pseudomaricurvus</taxon>
    </lineage>
</organism>
<proteinExistence type="predicted"/>
<sequence length="188" mass="21141">MSAFEKAPAHCTLQHLDIEAVFHQVFESSFRTRLVGGGDEPIYRPTEDPLGYHEIVYTRDYAASALHEIAHWCVAGPERRQLEDYGYWYAPDGRSADQQALFERLEVKPQAFEWIFSMAAGRKFRVSADNLEAALGASDGFKDAVHLQVLDYCRLGLPPRADLFAQALANKTGLCNPLNPAYFCRDAL</sequence>
<comment type="caution">
    <text evidence="1">The sequence shown here is derived from an EMBL/GenBank/DDBJ whole genome shotgun (WGS) entry which is preliminary data.</text>
</comment>
<protein>
    <submittedName>
        <fullName evidence="1">Elongation factor P hydroxylase</fullName>
    </submittedName>
</protein>
<dbReference type="GO" id="GO:0003746">
    <property type="term" value="F:translation elongation factor activity"/>
    <property type="evidence" value="ECO:0007669"/>
    <property type="project" value="UniProtKB-KW"/>
</dbReference>
<dbReference type="AlphaFoldDB" id="A0A9E5MK23"/>
<dbReference type="EMBL" id="JAAONZ010000002">
    <property type="protein sequence ID" value="NHO64792.1"/>
    <property type="molecule type" value="Genomic_DNA"/>
</dbReference>
<keyword evidence="1" id="KW-0648">Protein biosynthesis</keyword>
<gene>
    <name evidence="1" type="ORF">G8770_04470</name>
</gene>
<keyword evidence="2" id="KW-1185">Reference proteome</keyword>
<dbReference type="Pfam" id="PF04315">
    <property type="entry name" value="EpmC"/>
    <property type="match status" value="1"/>
</dbReference>
<reference evidence="1" key="1">
    <citation type="submission" date="2020-03" db="EMBL/GenBank/DDBJ databases">
        <authorList>
            <person name="Guo F."/>
        </authorList>
    </citation>
    <scope>NUCLEOTIDE SEQUENCE</scope>
    <source>
        <strain evidence="1">JCM 30134</strain>
    </source>
</reference>
<evidence type="ECO:0000313" key="2">
    <source>
        <dbReference type="Proteomes" id="UP000787472"/>
    </source>
</evidence>
<name>A0A9E5MK23_9GAMM</name>
<dbReference type="InterPro" id="IPR007411">
    <property type="entry name" value="EpmC"/>
</dbReference>
<dbReference type="Proteomes" id="UP000787472">
    <property type="component" value="Unassembled WGS sequence"/>
</dbReference>
<accession>A0A9E5MK23</accession>